<keyword evidence="3" id="KW-1185">Reference proteome</keyword>
<accession>A0AAD5R0H2</accession>
<feature type="region of interest" description="Disordered" evidence="1">
    <location>
        <begin position="58"/>
        <end position="84"/>
    </location>
</feature>
<evidence type="ECO:0000313" key="2">
    <source>
        <dbReference type="EMBL" id="KAJ1367212.1"/>
    </source>
</evidence>
<sequence>MNRRIYRCISQPFDFRALTPRTLQLDGKQFAVTIVCALPFMRKKAASSVVVGNRTSGLYADGRQHEGTRPSSLRSAPRSRRVRDDVEAPTTLLRSFWSLHSRHDVVCRN</sequence>
<name>A0AAD5R0H2_PARTN</name>
<dbReference type="AlphaFoldDB" id="A0AAD5R0H2"/>
<comment type="caution">
    <text evidence="2">The sequence shown here is derived from an EMBL/GenBank/DDBJ whole genome shotgun (WGS) entry which is preliminary data.</text>
</comment>
<gene>
    <name evidence="2" type="ORF">KIN20_028077</name>
</gene>
<evidence type="ECO:0000256" key="1">
    <source>
        <dbReference type="SAM" id="MobiDB-lite"/>
    </source>
</evidence>
<dbReference type="EMBL" id="JAHQIW010005803">
    <property type="protein sequence ID" value="KAJ1367212.1"/>
    <property type="molecule type" value="Genomic_DNA"/>
</dbReference>
<evidence type="ECO:0000313" key="3">
    <source>
        <dbReference type="Proteomes" id="UP001196413"/>
    </source>
</evidence>
<dbReference type="Proteomes" id="UP001196413">
    <property type="component" value="Unassembled WGS sequence"/>
</dbReference>
<organism evidence="2 3">
    <name type="scientific">Parelaphostrongylus tenuis</name>
    <name type="common">Meningeal worm</name>
    <dbReference type="NCBI Taxonomy" id="148309"/>
    <lineage>
        <taxon>Eukaryota</taxon>
        <taxon>Metazoa</taxon>
        <taxon>Ecdysozoa</taxon>
        <taxon>Nematoda</taxon>
        <taxon>Chromadorea</taxon>
        <taxon>Rhabditida</taxon>
        <taxon>Rhabditina</taxon>
        <taxon>Rhabditomorpha</taxon>
        <taxon>Strongyloidea</taxon>
        <taxon>Metastrongylidae</taxon>
        <taxon>Parelaphostrongylus</taxon>
    </lineage>
</organism>
<reference evidence="2" key="1">
    <citation type="submission" date="2021-06" db="EMBL/GenBank/DDBJ databases">
        <title>Parelaphostrongylus tenuis whole genome reference sequence.</title>
        <authorList>
            <person name="Garwood T.J."/>
            <person name="Larsen P.A."/>
            <person name="Fountain-Jones N.M."/>
            <person name="Garbe J.R."/>
            <person name="Macchietto M.G."/>
            <person name="Kania S.A."/>
            <person name="Gerhold R.W."/>
            <person name="Richards J.E."/>
            <person name="Wolf T.M."/>
        </authorList>
    </citation>
    <scope>NUCLEOTIDE SEQUENCE</scope>
    <source>
        <strain evidence="2">MNPRO001-30</strain>
        <tissue evidence="2">Meninges</tissue>
    </source>
</reference>
<protein>
    <submittedName>
        <fullName evidence="2">Uncharacterized protein</fullName>
    </submittedName>
</protein>
<proteinExistence type="predicted"/>